<feature type="region of interest" description="Disordered" evidence="2">
    <location>
        <begin position="494"/>
        <end position="532"/>
    </location>
</feature>
<keyword evidence="1" id="KW-0238">DNA-binding</keyword>
<dbReference type="Proteomes" id="UP001313282">
    <property type="component" value="Unassembled WGS sequence"/>
</dbReference>
<dbReference type="GO" id="GO:0003677">
    <property type="term" value="F:DNA binding"/>
    <property type="evidence" value="ECO:0007669"/>
    <property type="project" value="UniProtKB-UniRule"/>
</dbReference>
<dbReference type="GO" id="GO:0005634">
    <property type="term" value="C:nucleus"/>
    <property type="evidence" value="ECO:0007669"/>
    <property type="project" value="UniProtKB-UniRule"/>
</dbReference>
<dbReference type="PROSITE" id="PS50118">
    <property type="entry name" value="HMG_BOX_2"/>
    <property type="match status" value="1"/>
</dbReference>
<feature type="compositionally biased region" description="Basic and acidic residues" evidence="2">
    <location>
        <begin position="674"/>
        <end position="691"/>
    </location>
</feature>
<proteinExistence type="predicted"/>
<comment type="caution">
    <text evidence="4">The sequence shown here is derived from an EMBL/GenBank/DDBJ whole genome shotgun (WGS) entry which is preliminary data.</text>
</comment>
<organism evidence="4 5">
    <name type="scientific">Orbilia javanica</name>
    <dbReference type="NCBI Taxonomy" id="47235"/>
    <lineage>
        <taxon>Eukaryota</taxon>
        <taxon>Fungi</taxon>
        <taxon>Dikarya</taxon>
        <taxon>Ascomycota</taxon>
        <taxon>Pezizomycotina</taxon>
        <taxon>Orbiliomycetes</taxon>
        <taxon>Orbiliales</taxon>
        <taxon>Orbiliaceae</taxon>
        <taxon>Orbilia</taxon>
    </lineage>
</organism>
<protein>
    <recommendedName>
        <fullName evidence="3">HMG box domain-containing protein</fullName>
    </recommendedName>
</protein>
<dbReference type="SUPFAM" id="SSF47095">
    <property type="entry name" value="HMG-box"/>
    <property type="match status" value="1"/>
</dbReference>
<feature type="region of interest" description="Disordered" evidence="2">
    <location>
        <begin position="907"/>
        <end position="934"/>
    </location>
</feature>
<dbReference type="SMART" id="SM00398">
    <property type="entry name" value="HMG"/>
    <property type="match status" value="1"/>
</dbReference>
<evidence type="ECO:0000259" key="3">
    <source>
        <dbReference type="PROSITE" id="PS50118"/>
    </source>
</evidence>
<feature type="DNA-binding region" description="HMG box" evidence="1">
    <location>
        <begin position="807"/>
        <end position="874"/>
    </location>
</feature>
<evidence type="ECO:0000313" key="5">
    <source>
        <dbReference type="Proteomes" id="UP001313282"/>
    </source>
</evidence>
<gene>
    <name evidence="4" type="ORF">TWF718_003168</name>
</gene>
<dbReference type="InterPro" id="IPR036910">
    <property type="entry name" value="HMG_box_dom_sf"/>
</dbReference>
<sequence length="1107" mass="124857">MNLWTYPTKNCRTKLDRSGIQGFDLVHRVRSPESGGFGDDGLSEFELGESDRIPKIDYRDFSKTAAIATLDPFTQWNFLRPAIPWPHVFDQPLGIRDEALAKKISSHVQSLVAPQIAPDEFWSILSSVYPDIEINLWDLTDLCLVGHIFQKIDQKKLICFLSSQPEEAQFRLRRLGDNGETTTGLFFAYDQQDKNWTSVVPHGWELLLPSGYTLRYESSELIQTSRDRFWAAPHPANIQIFLRFAFAGVEGFSAYDNGKIEAATKDYWLHDWATVWGGDTIDYEPRKSFETVFEYNCTDYDYDFDANLLLDTPYLGLGNNSGFDCNLGFRDSPDYDEDFELQDTAINNESFGPGCSIASNGFFDPDYTPAGSESSNPEYTLVGNGFYLDADLSDNSSFDAECTITGDDSFDSECTLVDNDSFDPECTLVGNDSFDSECTLVGNDSFDSECTLVGNDSFDSELTLVANESFDWDLKTKNQFGFDLSTTAGKATEAILPDDQNQNEAHNNGTGSSTRPENDSESGTVFRPNTTFDPGIILSTGSSIKTRGVEHENVYTHPADDEDHIVRSPPYPKGQENHIGKKDNVSRNWSTIFKELDWSATDEVEAGETDYNPGPVSENEYHYFGGQDQKITDSGSAGYETYDFIFSTGDKNIPGGFYNTFLKAPDRSCPVVERAPKRKYDETRPQKKSEYSDDSDDSEYNPADAKRGPYDSSQLISHKPVAGNSLPKRHKSWKATPKRKAERGELEELPQAKRKREASPVQSSRKRKLEDDGNSGPRKRLHESQDEASIAAACADAFLNGLEPSSGSRVPNCFILFRTWYSRSKIPSAKRKTIEISRAAGTAWRKLSPIQRQMWIEQSSNLRIAQRRLYPDYQYNTPKTNGIKRRRKIIEETLQLPLNKRIKLSAVEPPKKHEASPGLGDRVGAPAPEQPGTVRRKKDLVAERRRNRFLREKMHREELGILFDGNPAPEIKIFQYQPQKLLWRPKILAKVRKPSPEAPVKPEKDNFQKTTSPELPKPELREPKENTDEEYKTPDSSVVVLKHSPKKGFQDEDISQAFYTHWDTMDTLTLDQLLDLGGENQCVQTLSESKRKGEVPSLDQCALGLVG</sequence>
<reference evidence="4 5" key="1">
    <citation type="submission" date="2019-10" db="EMBL/GenBank/DDBJ databases">
        <authorList>
            <person name="Palmer J.M."/>
        </authorList>
    </citation>
    <scope>NUCLEOTIDE SEQUENCE [LARGE SCALE GENOMIC DNA]</scope>
    <source>
        <strain evidence="4 5">TWF718</strain>
    </source>
</reference>
<name>A0AAN8NLI4_9PEZI</name>
<feature type="compositionally biased region" description="Basic and acidic residues" evidence="2">
    <location>
        <begin position="1016"/>
        <end position="1033"/>
    </location>
</feature>
<dbReference type="EMBL" id="JAVHNR010000011">
    <property type="protein sequence ID" value="KAK6330974.1"/>
    <property type="molecule type" value="Genomic_DNA"/>
</dbReference>
<keyword evidence="5" id="KW-1185">Reference proteome</keyword>
<accession>A0AAN8NLI4</accession>
<feature type="compositionally biased region" description="Polar residues" evidence="2">
    <location>
        <begin position="499"/>
        <end position="532"/>
    </location>
</feature>
<feature type="region of interest" description="Disordered" evidence="2">
    <location>
        <begin position="993"/>
        <end position="1036"/>
    </location>
</feature>
<feature type="region of interest" description="Disordered" evidence="2">
    <location>
        <begin position="673"/>
        <end position="785"/>
    </location>
</feature>
<evidence type="ECO:0000256" key="1">
    <source>
        <dbReference type="PROSITE-ProRule" id="PRU00267"/>
    </source>
</evidence>
<dbReference type="AlphaFoldDB" id="A0AAN8NLI4"/>
<dbReference type="InterPro" id="IPR009071">
    <property type="entry name" value="HMG_box_dom"/>
</dbReference>
<keyword evidence="1" id="KW-0539">Nucleus</keyword>
<dbReference type="CDD" id="cd01389">
    <property type="entry name" value="HMG-box_ROX1-like"/>
    <property type="match status" value="1"/>
</dbReference>
<evidence type="ECO:0000256" key="2">
    <source>
        <dbReference type="SAM" id="MobiDB-lite"/>
    </source>
</evidence>
<dbReference type="Gene3D" id="1.10.30.10">
    <property type="entry name" value="High mobility group box domain"/>
    <property type="match status" value="1"/>
</dbReference>
<evidence type="ECO:0000313" key="4">
    <source>
        <dbReference type="EMBL" id="KAK6330974.1"/>
    </source>
</evidence>
<feature type="compositionally biased region" description="Basic residues" evidence="2">
    <location>
        <begin position="727"/>
        <end position="741"/>
    </location>
</feature>
<feature type="domain" description="HMG box" evidence="3">
    <location>
        <begin position="807"/>
        <end position="874"/>
    </location>
</feature>